<evidence type="ECO:0000313" key="2">
    <source>
        <dbReference type="EMBL" id="KAJ1981773.1"/>
    </source>
</evidence>
<dbReference type="Proteomes" id="UP001151582">
    <property type="component" value="Unassembled WGS sequence"/>
</dbReference>
<proteinExistence type="predicted"/>
<evidence type="ECO:0000313" key="3">
    <source>
        <dbReference type="Proteomes" id="UP001151582"/>
    </source>
</evidence>
<accession>A0A9W8EAF7</accession>
<protein>
    <submittedName>
        <fullName evidence="2">Uncharacterized protein</fullName>
    </submittedName>
</protein>
<evidence type="ECO:0000256" key="1">
    <source>
        <dbReference type="SAM" id="MobiDB-lite"/>
    </source>
</evidence>
<name>A0A9W8EAF7_9FUNG</name>
<dbReference type="EMBL" id="JANBQB010000112">
    <property type="protein sequence ID" value="KAJ1981773.1"/>
    <property type="molecule type" value="Genomic_DNA"/>
</dbReference>
<reference evidence="2" key="1">
    <citation type="submission" date="2022-07" db="EMBL/GenBank/DDBJ databases">
        <title>Phylogenomic reconstructions and comparative analyses of Kickxellomycotina fungi.</title>
        <authorList>
            <person name="Reynolds N.K."/>
            <person name="Stajich J.E."/>
            <person name="Barry K."/>
            <person name="Grigoriev I.V."/>
            <person name="Crous P."/>
            <person name="Smith M.E."/>
        </authorList>
    </citation>
    <scope>NUCLEOTIDE SEQUENCE</scope>
    <source>
        <strain evidence="2">RSA 567</strain>
    </source>
</reference>
<gene>
    <name evidence="2" type="ORF">H4R34_001945</name>
</gene>
<comment type="caution">
    <text evidence="2">The sequence shown here is derived from an EMBL/GenBank/DDBJ whole genome shotgun (WGS) entry which is preliminary data.</text>
</comment>
<keyword evidence="3" id="KW-1185">Reference proteome</keyword>
<feature type="compositionally biased region" description="Basic and acidic residues" evidence="1">
    <location>
        <begin position="138"/>
        <end position="147"/>
    </location>
</feature>
<dbReference type="OrthoDB" id="2208992at2759"/>
<organism evidence="2 3">
    <name type="scientific">Dimargaris verticillata</name>
    <dbReference type="NCBI Taxonomy" id="2761393"/>
    <lineage>
        <taxon>Eukaryota</taxon>
        <taxon>Fungi</taxon>
        <taxon>Fungi incertae sedis</taxon>
        <taxon>Zoopagomycota</taxon>
        <taxon>Kickxellomycotina</taxon>
        <taxon>Dimargaritomycetes</taxon>
        <taxon>Dimargaritales</taxon>
        <taxon>Dimargaritaceae</taxon>
        <taxon>Dimargaris</taxon>
    </lineage>
</organism>
<sequence>MTIHTVPKPVIASGHTIIKHILAKYGPLTHEELLTRVPQFEPMKNVTRSHLKRYYLKALKDRGEIRTNIDRSKPHPRATNRFQFVHTIAPDLLERYKSDKVLEFNTGALTEEKNKELGLSRRFWKGETSKPHIPQWPGKKEGDIPSL</sequence>
<dbReference type="AlphaFoldDB" id="A0A9W8EAF7"/>
<feature type="region of interest" description="Disordered" evidence="1">
    <location>
        <begin position="124"/>
        <end position="147"/>
    </location>
</feature>